<sequence>MNPTKIYYVEDDRDDAELLTDAFAGVGYGITVFPNPVELFHALHADEFLPTLIILDINLPVMDGIEALHLLKVEPKFKRIPVALLSTTPASATGKVDERQLVFLKPTEYHEYEKIVTRLLSLSESEQPM</sequence>
<dbReference type="SMART" id="SM00448">
    <property type="entry name" value="REC"/>
    <property type="match status" value="1"/>
</dbReference>
<dbReference type="EMBL" id="SJZI01000042">
    <property type="protein sequence ID" value="TCJ14537.1"/>
    <property type="molecule type" value="Genomic_DNA"/>
</dbReference>
<dbReference type="AlphaFoldDB" id="A0A4R1BC35"/>
<evidence type="ECO:0000313" key="4">
    <source>
        <dbReference type="EMBL" id="TCJ14537.1"/>
    </source>
</evidence>
<dbReference type="PANTHER" id="PTHR44591">
    <property type="entry name" value="STRESS RESPONSE REGULATOR PROTEIN 1"/>
    <property type="match status" value="1"/>
</dbReference>
<dbReference type="Pfam" id="PF00072">
    <property type="entry name" value="Response_reg"/>
    <property type="match status" value="1"/>
</dbReference>
<name>A0A4R1BC35_9BACT</name>
<evidence type="ECO:0000256" key="2">
    <source>
        <dbReference type="PROSITE-ProRule" id="PRU00169"/>
    </source>
</evidence>
<dbReference type="InterPro" id="IPR050595">
    <property type="entry name" value="Bact_response_regulator"/>
</dbReference>
<protein>
    <submittedName>
        <fullName evidence="4">Response regulator</fullName>
    </submittedName>
</protein>
<dbReference type="Proteomes" id="UP000295334">
    <property type="component" value="Unassembled WGS sequence"/>
</dbReference>
<dbReference type="PROSITE" id="PS50110">
    <property type="entry name" value="RESPONSE_REGULATORY"/>
    <property type="match status" value="1"/>
</dbReference>
<dbReference type="PANTHER" id="PTHR44591:SF3">
    <property type="entry name" value="RESPONSE REGULATORY DOMAIN-CONTAINING PROTEIN"/>
    <property type="match status" value="1"/>
</dbReference>
<comment type="caution">
    <text evidence="4">The sequence shown here is derived from an EMBL/GenBank/DDBJ whole genome shotgun (WGS) entry which is preliminary data.</text>
</comment>
<accession>A0A4R1BC35</accession>
<evidence type="ECO:0000259" key="3">
    <source>
        <dbReference type="PROSITE" id="PS50110"/>
    </source>
</evidence>
<reference evidence="4 5" key="1">
    <citation type="submission" date="2019-03" db="EMBL/GenBank/DDBJ databases">
        <authorList>
            <person name="Kim M.K.M."/>
        </authorList>
    </citation>
    <scope>NUCLEOTIDE SEQUENCE [LARGE SCALE GENOMIC DNA]</scope>
    <source>
        <strain evidence="4 5">17J68-12</strain>
    </source>
</reference>
<dbReference type="RefSeq" id="WP_131449527.1">
    <property type="nucleotide sequence ID" value="NZ_SJZI01000042.1"/>
</dbReference>
<feature type="modified residue" description="4-aspartylphosphate" evidence="2">
    <location>
        <position position="56"/>
    </location>
</feature>
<evidence type="ECO:0000313" key="5">
    <source>
        <dbReference type="Proteomes" id="UP000295334"/>
    </source>
</evidence>
<dbReference type="Gene3D" id="3.40.50.2300">
    <property type="match status" value="1"/>
</dbReference>
<feature type="domain" description="Response regulatory" evidence="3">
    <location>
        <begin position="5"/>
        <end position="120"/>
    </location>
</feature>
<proteinExistence type="predicted"/>
<gene>
    <name evidence="4" type="ORF">EPD60_11170</name>
</gene>
<dbReference type="OrthoDB" id="9789181at2"/>
<evidence type="ECO:0000256" key="1">
    <source>
        <dbReference type="ARBA" id="ARBA00022553"/>
    </source>
</evidence>
<dbReference type="SUPFAM" id="SSF52172">
    <property type="entry name" value="CheY-like"/>
    <property type="match status" value="1"/>
</dbReference>
<keyword evidence="1 2" id="KW-0597">Phosphoprotein</keyword>
<dbReference type="GO" id="GO:0000160">
    <property type="term" value="P:phosphorelay signal transduction system"/>
    <property type="evidence" value="ECO:0007669"/>
    <property type="project" value="InterPro"/>
</dbReference>
<keyword evidence="5" id="KW-1185">Reference proteome</keyword>
<dbReference type="InterPro" id="IPR001789">
    <property type="entry name" value="Sig_transdc_resp-reg_receiver"/>
</dbReference>
<organism evidence="4 5">
    <name type="scientific">Flaviaesturariibacter flavus</name>
    <dbReference type="NCBI Taxonomy" id="2502780"/>
    <lineage>
        <taxon>Bacteria</taxon>
        <taxon>Pseudomonadati</taxon>
        <taxon>Bacteroidota</taxon>
        <taxon>Chitinophagia</taxon>
        <taxon>Chitinophagales</taxon>
        <taxon>Chitinophagaceae</taxon>
        <taxon>Flaviaestuariibacter</taxon>
    </lineage>
</organism>
<dbReference type="InterPro" id="IPR011006">
    <property type="entry name" value="CheY-like_superfamily"/>
</dbReference>